<dbReference type="PANTHER" id="PTHR24346">
    <property type="entry name" value="MAP/MICROTUBULE AFFINITY-REGULATING KINASE"/>
    <property type="match status" value="1"/>
</dbReference>
<evidence type="ECO:0000313" key="5">
    <source>
        <dbReference type="EMBL" id="CAD8468993.1"/>
    </source>
</evidence>
<dbReference type="SMART" id="SM00220">
    <property type="entry name" value="S_TKc"/>
    <property type="match status" value="1"/>
</dbReference>
<dbReference type="InterPro" id="IPR011009">
    <property type="entry name" value="Kinase-like_dom_sf"/>
</dbReference>
<reference evidence="5" key="1">
    <citation type="submission" date="2021-01" db="EMBL/GenBank/DDBJ databases">
        <authorList>
            <person name="Corre E."/>
            <person name="Pelletier E."/>
            <person name="Niang G."/>
            <person name="Scheremetjew M."/>
            <person name="Finn R."/>
            <person name="Kale V."/>
            <person name="Holt S."/>
            <person name="Cochrane G."/>
            <person name="Meng A."/>
            <person name="Brown T."/>
            <person name="Cohen L."/>
        </authorList>
    </citation>
    <scope>NUCLEOTIDE SEQUENCE</scope>
    <source>
        <strain evidence="5">CCMP1374</strain>
    </source>
</reference>
<dbReference type="Pfam" id="PF00069">
    <property type="entry name" value="Pkinase"/>
    <property type="match status" value="1"/>
</dbReference>
<dbReference type="GO" id="GO:0005524">
    <property type="term" value="F:ATP binding"/>
    <property type="evidence" value="ECO:0007669"/>
    <property type="project" value="UniProtKB-KW"/>
</dbReference>
<dbReference type="EMBL" id="HBEP01002517">
    <property type="protein sequence ID" value="CAD8468993.1"/>
    <property type="molecule type" value="Transcribed_RNA"/>
</dbReference>
<sequence length="340" mass="36369">MASPFEGLFDVGSCTLNTLHGARVDQMLTPDGMVKIITPEAPATFVPPEDLQTPGAVQGIVRAKRVFEYGTGDGSSQTIQEYREVCPCELFDTVAEAGAVELTRGLNWFAQMATTVMQCHAHHLLHGQLRPEHALLDAEDNPKLVGFEPLSWRQLRRGASRGAEHALRPVHHLDAPELHGRSHATGSELQAADVWALGVLGVAIFAGRPPLVTGLGTVELPLGMQGVPTAVISMLTAMLNASPADRPAMPEVVSRALTLRAQGDSLATTEVHLSSLVDCRWGGIEMARTDSKLSELSDAPTRPPSLTMMDPTAASSPRLATLQAKLRTLQVLTARPPLDA</sequence>
<keyword evidence="2" id="KW-0067">ATP-binding</keyword>
<gene>
    <name evidence="5" type="ORF">PANT1444_LOCUS1424</name>
</gene>
<feature type="domain" description="Protein kinase" evidence="4">
    <location>
        <begin position="5"/>
        <end position="259"/>
    </location>
</feature>
<feature type="region of interest" description="Disordered" evidence="3">
    <location>
        <begin position="292"/>
        <end position="314"/>
    </location>
</feature>
<dbReference type="GO" id="GO:0004674">
    <property type="term" value="F:protein serine/threonine kinase activity"/>
    <property type="evidence" value="ECO:0007669"/>
    <property type="project" value="TreeGrafter"/>
</dbReference>
<evidence type="ECO:0000256" key="2">
    <source>
        <dbReference type="ARBA" id="ARBA00022840"/>
    </source>
</evidence>
<dbReference type="GO" id="GO:0005737">
    <property type="term" value="C:cytoplasm"/>
    <property type="evidence" value="ECO:0007669"/>
    <property type="project" value="TreeGrafter"/>
</dbReference>
<evidence type="ECO:0000256" key="1">
    <source>
        <dbReference type="ARBA" id="ARBA00022741"/>
    </source>
</evidence>
<accession>A0A7S0HCG5</accession>
<dbReference type="Gene3D" id="1.10.510.10">
    <property type="entry name" value="Transferase(Phosphotransferase) domain 1"/>
    <property type="match status" value="1"/>
</dbReference>
<dbReference type="InterPro" id="IPR000719">
    <property type="entry name" value="Prot_kinase_dom"/>
</dbReference>
<protein>
    <recommendedName>
        <fullName evidence="4">Protein kinase domain-containing protein</fullName>
    </recommendedName>
</protein>
<dbReference type="PROSITE" id="PS50011">
    <property type="entry name" value="PROTEIN_KINASE_DOM"/>
    <property type="match status" value="1"/>
</dbReference>
<evidence type="ECO:0000256" key="3">
    <source>
        <dbReference type="SAM" id="MobiDB-lite"/>
    </source>
</evidence>
<dbReference type="GO" id="GO:0035556">
    <property type="term" value="P:intracellular signal transduction"/>
    <property type="evidence" value="ECO:0007669"/>
    <property type="project" value="TreeGrafter"/>
</dbReference>
<keyword evidence="1" id="KW-0547">Nucleotide-binding</keyword>
<proteinExistence type="predicted"/>
<name>A0A7S0HCG5_9EUKA</name>
<evidence type="ECO:0000259" key="4">
    <source>
        <dbReference type="PROSITE" id="PS50011"/>
    </source>
</evidence>
<dbReference type="PANTHER" id="PTHR24346:SF30">
    <property type="entry name" value="MATERNAL EMBRYONIC LEUCINE ZIPPER KINASE"/>
    <property type="match status" value="1"/>
</dbReference>
<dbReference type="SUPFAM" id="SSF56112">
    <property type="entry name" value="Protein kinase-like (PK-like)"/>
    <property type="match status" value="1"/>
</dbReference>
<organism evidence="5">
    <name type="scientific">Phaeocystis antarctica</name>
    <dbReference type="NCBI Taxonomy" id="33657"/>
    <lineage>
        <taxon>Eukaryota</taxon>
        <taxon>Haptista</taxon>
        <taxon>Haptophyta</taxon>
        <taxon>Prymnesiophyceae</taxon>
        <taxon>Phaeocystales</taxon>
        <taxon>Phaeocystaceae</taxon>
        <taxon>Phaeocystis</taxon>
    </lineage>
</organism>
<dbReference type="AlphaFoldDB" id="A0A7S0HCG5"/>